<dbReference type="PANTHER" id="PTHR37829:SF3">
    <property type="entry name" value="PROTEIN JAYE-RELATED"/>
    <property type="match status" value="1"/>
</dbReference>
<evidence type="ECO:0000256" key="1">
    <source>
        <dbReference type="SAM" id="Coils"/>
    </source>
</evidence>
<dbReference type="RefSeq" id="WP_187022220.1">
    <property type="nucleotide sequence ID" value="NZ_JACOPB010000006.1"/>
</dbReference>
<dbReference type="InterPro" id="IPR006949">
    <property type="entry name" value="Barrel_Baseplate_J-like"/>
</dbReference>
<evidence type="ECO:0000259" key="2">
    <source>
        <dbReference type="Pfam" id="PF04865"/>
    </source>
</evidence>
<dbReference type="Pfam" id="PF04865">
    <property type="entry name" value="Baseplate_J"/>
    <property type="match status" value="1"/>
</dbReference>
<keyword evidence="4" id="KW-1185">Reference proteome</keyword>
<evidence type="ECO:0000313" key="3">
    <source>
        <dbReference type="EMBL" id="MBC5709139.1"/>
    </source>
</evidence>
<dbReference type="Proteomes" id="UP000634672">
    <property type="component" value="Unassembled WGS sequence"/>
</dbReference>
<reference evidence="3 4" key="1">
    <citation type="submission" date="2020-08" db="EMBL/GenBank/DDBJ databases">
        <title>Genome public.</title>
        <authorList>
            <person name="Liu C."/>
            <person name="Sun Q."/>
        </authorList>
    </citation>
    <scope>NUCLEOTIDE SEQUENCE [LARGE SCALE GENOMIC DNA]</scope>
    <source>
        <strain evidence="3 4">NSJ-66</strain>
    </source>
</reference>
<accession>A0ABR7H7I4</accession>
<feature type="domain" description="Baseplate protein J-like barrel" evidence="2">
    <location>
        <begin position="99"/>
        <end position="185"/>
    </location>
</feature>
<dbReference type="EMBL" id="JACOPB010000006">
    <property type="protein sequence ID" value="MBC5709139.1"/>
    <property type="molecule type" value="Genomic_DNA"/>
</dbReference>
<keyword evidence="1" id="KW-0175">Coiled coil</keyword>
<sequence length="376" mass="41240">MIDDSVLDKIIPVPDVNEKMAELKEELSAAGFSITKWGPGGVFYWLTRICVQIHVELLKLARTMLNNMFLRHASGAWLELKAADFSKFLKAAMKTRGYVTITRSSTSEALTITKGHMFKTAPDINGDELVYYAVENTVIQEGQQTGRVLVEAEKAGAEYNVSENQITVSMIYLSGVSGITNEQGWIYSEGADIESEASLRNRTIASWSELSTNTTAARLKAAVEAIPGVMCAYIDDRHPRGQGTVDVIVVGAAGETSEELVRKAQEETDKLKDNYEDYLAKPGTVIYQDVDITLYLKPGASTADMESAAKALISGAMKLSSRTDFNLFLQDDIRYVLKKSIPDYRKTIFTSPASDVEMAVGTVIMLGSVTVKVLNT</sequence>
<gene>
    <name evidence="3" type="ORF">H8S75_14370</name>
</gene>
<dbReference type="PANTHER" id="PTHR37829">
    <property type="entry name" value="PHAGE-LIKE ELEMENT PBSX PROTEIN XKDT"/>
    <property type="match status" value="1"/>
</dbReference>
<protein>
    <submittedName>
        <fullName evidence="3">Baseplate J/gp47 family protein</fullName>
    </submittedName>
</protein>
<comment type="caution">
    <text evidence="3">The sequence shown here is derived from an EMBL/GenBank/DDBJ whole genome shotgun (WGS) entry which is preliminary data.</text>
</comment>
<name>A0ABR7H7I4_9FIRM</name>
<evidence type="ECO:0000313" key="4">
    <source>
        <dbReference type="Proteomes" id="UP000634672"/>
    </source>
</evidence>
<feature type="coiled-coil region" evidence="1">
    <location>
        <begin position="254"/>
        <end position="281"/>
    </location>
</feature>
<proteinExistence type="predicted"/>
<dbReference type="InterPro" id="IPR052399">
    <property type="entry name" value="Phage_Baseplate_Assmbl_Protein"/>
</dbReference>
<organism evidence="3 4">
    <name type="scientific">Hungatella hominis</name>
    <dbReference type="NCBI Taxonomy" id="2763050"/>
    <lineage>
        <taxon>Bacteria</taxon>
        <taxon>Bacillati</taxon>
        <taxon>Bacillota</taxon>
        <taxon>Clostridia</taxon>
        <taxon>Lachnospirales</taxon>
        <taxon>Lachnospiraceae</taxon>
        <taxon>Hungatella</taxon>
    </lineage>
</organism>